<protein>
    <submittedName>
        <fullName evidence="1">Penicillin-binding protein 1A</fullName>
    </submittedName>
</protein>
<accession>A0ACB5R9X7</accession>
<dbReference type="EMBL" id="BROD01000001">
    <property type="protein sequence ID" value="GKX65999.1"/>
    <property type="molecule type" value="Genomic_DNA"/>
</dbReference>
<sequence>MSEVKKKKTIPKKKKKKSKARRFFKYFFLTLLLLFIIGSVVAGGYVFAVIKNAPALDVNQVLTLNQPSRVYDADGKVMDDVIDTEQRYVIPLKDIPSNLQNAFISIEDERFYSHGGVDVKRILGAAFTDAKKFVTGKAGLHGASTLTQQLLKNTILSNEISVDRKVKEIYLAIQLEKYLDKNKILEAYLNTIPLGGNVYGVEAAAYQYFGIPANQLNLIQCAYIAGTTQAPSYYNALTEKSKKNPTPYLNRTKTVLSKMLENKKISQTEYDKAIKDIDNGQLKFNPVKKTNRLNFEWFTRPVIAQVKKDLKEKYKYTDEEVSKMLVNGGLTIHSTMDRKLQNYTQEVLDSNDNLLVGNDKNEMIQTADKKYIYPALQASATIMDYHTGQVKAMVGGRNSSKGTQPPGTSNNRAYFGYRPTGSSVKPLTVYGPAVDMKVVTPSTTFEDSPLSNDELKIGHFDAQPMNQDRQYRGTVTIREAIRQSLNVVAIKVEEKIGVDTGLAYGQKFGMKYNAQSKSSIASIALGQFNNDPSDRDGANTTTMAAAFGTFGNSGNYTEPILYTTVEDANHNVILQKAPAKRRVVSTEAAYIMYDLLKTPVETYSAKTAKFGDIPVAGKTGTTSNNSDLWFSGFTPYLSAAIWVGYDNPRELLDPYGTSNVSSGSVAGTLWGMIMKKAHDGLQFKDIPKPDGVIKGAVCMDSGKLATDLCKRDPRGNRVVEDLFIGTSSSSNELCDVHVTAKVNKLNGKLATENTPANLIEERVFINKKLDPSSPDYKYMLPTEKDDTKPAAETKPATDTKQNPDKGNPAKTNPSPQPTTDPNNTDPSKTDPNKTDPNPKDKTTP</sequence>
<keyword evidence="2" id="KW-1185">Reference proteome</keyword>
<gene>
    <name evidence="1" type="primary">pbpA</name>
    <name evidence="1" type="ORF">rsdtw13_12570</name>
</gene>
<evidence type="ECO:0000313" key="2">
    <source>
        <dbReference type="Proteomes" id="UP001058074"/>
    </source>
</evidence>
<name>A0ACB5R9X7_9CLOT</name>
<evidence type="ECO:0000313" key="1">
    <source>
        <dbReference type="EMBL" id="GKX65999.1"/>
    </source>
</evidence>
<organism evidence="1 2">
    <name type="scientific">Inconstantimicrobium mannanitabidum</name>
    <dbReference type="NCBI Taxonomy" id="1604901"/>
    <lineage>
        <taxon>Bacteria</taxon>
        <taxon>Bacillati</taxon>
        <taxon>Bacillota</taxon>
        <taxon>Clostridia</taxon>
        <taxon>Eubacteriales</taxon>
        <taxon>Clostridiaceae</taxon>
        <taxon>Inconstantimicrobium</taxon>
    </lineage>
</organism>
<comment type="caution">
    <text evidence="1">The sequence shown here is derived from an EMBL/GenBank/DDBJ whole genome shotgun (WGS) entry which is preliminary data.</text>
</comment>
<reference evidence="1" key="1">
    <citation type="journal article" date="2025" name="Int. J. Syst. Evol. Microbiol.">
        <title>Inconstantimicrobium mannanitabidum sp. nov., a novel member of the family Clostridiaceae isolated from anoxic soil under the treatment of reductive soil disinfestation.</title>
        <authorList>
            <person name="Ueki A."/>
            <person name="Tonouchi A."/>
            <person name="Honma S."/>
            <person name="Kaku N."/>
            <person name="Ueki K."/>
        </authorList>
    </citation>
    <scope>NUCLEOTIDE SEQUENCE</scope>
    <source>
        <strain evidence="1">TW13</strain>
    </source>
</reference>
<dbReference type="Proteomes" id="UP001058074">
    <property type="component" value="Unassembled WGS sequence"/>
</dbReference>
<proteinExistence type="predicted"/>